<proteinExistence type="inferred from homology"/>
<dbReference type="PIRSF" id="PIRSF004967">
    <property type="entry name" value="DPH1"/>
    <property type="match status" value="1"/>
</dbReference>
<keyword evidence="10" id="KW-0411">Iron-sulfur</keyword>
<evidence type="ECO:0000256" key="11">
    <source>
        <dbReference type="ARBA" id="ARBA00031690"/>
    </source>
</evidence>
<evidence type="ECO:0000256" key="2">
    <source>
        <dbReference type="ARBA" id="ARBA00005156"/>
    </source>
</evidence>
<dbReference type="OrthoDB" id="1649088at2759"/>
<gene>
    <name evidence="16" type="ORF">BCR33DRAFT_650719</name>
</gene>
<keyword evidence="6" id="KW-0808">Transferase</keyword>
<dbReference type="UniPathway" id="UPA00559"/>
<feature type="non-terminal residue" evidence="16">
    <location>
        <position position="461"/>
    </location>
</feature>
<dbReference type="STRING" id="329046.A0A1Y2CTF9"/>
<dbReference type="Proteomes" id="UP000193642">
    <property type="component" value="Unassembled WGS sequence"/>
</dbReference>
<dbReference type="GO" id="GO:0051536">
    <property type="term" value="F:iron-sulfur cluster binding"/>
    <property type="evidence" value="ECO:0007669"/>
    <property type="project" value="UniProtKB-KW"/>
</dbReference>
<evidence type="ECO:0000256" key="13">
    <source>
        <dbReference type="ARBA" id="ARBA00032789"/>
    </source>
</evidence>
<protein>
    <recommendedName>
        <fullName evidence="5">2-(3-amino-3-carboxypropyl)histidine synthase subunit 1</fullName>
        <ecNumber evidence="4">2.5.1.108</ecNumber>
    </recommendedName>
    <alternativeName>
        <fullName evidence="12">Diphthamide biosynthesis protein 1</fullName>
    </alternativeName>
    <alternativeName>
        <fullName evidence="13">Diphtheria toxin resistance protein 1</fullName>
    </alternativeName>
    <alternativeName>
        <fullName evidence="11">S-adenosyl-L-methionine:L-histidine 3-amino-3-carboxypropyltransferase 1</fullName>
    </alternativeName>
</protein>
<dbReference type="SFLD" id="SFLDS00032">
    <property type="entry name" value="Radical_SAM_3-amino-3-carboxyp"/>
    <property type="match status" value="1"/>
</dbReference>
<comment type="caution">
    <text evidence="16">The sequence shown here is derived from an EMBL/GenBank/DDBJ whole genome shotgun (WGS) entry which is preliminary data.</text>
</comment>
<organism evidence="16 17">
    <name type="scientific">Rhizoclosmatium globosum</name>
    <dbReference type="NCBI Taxonomy" id="329046"/>
    <lineage>
        <taxon>Eukaryota</taxon>
        <taxon>Fungi</taxon>
        <taxon>Fungi incertae sedis</taxon>
        <taxon>Chytridiomycota</taxon>
        <taxon>Chytridiomycota incertae sedis</taxon>
        <taxon>Chytridiomycetes</taxon>
        <taxon>Chytridiales</taxon>
        <taxon>Chytriomycetaceae</taxon>
        <taxon>Rhizoclosmatium</taxon>
    </lineage>
</organism>
<evidence type="ECO:0000256" key="12">
    <source>
        <dbReference type="ARBA" id="ARBA00032574"/>
    </source>
</evidence>
<evidence type="ECO:0000256" key="14">
    <source>
        <dbReference type="ARBA" id="ARBA00048403"/>
    </source>
</evidence>
<dbReference type="GO" id="GO:0090560">
    <property type="term" value="F:2-(3-amino-3-carboxypropyl)histidine synthase activity"/>
    <property type="evidence" value="ECO:0007669"/>
    <property type="project" value="UniProtKB-EC"/>
</dbReference>
<dbReference type="EMBL" id="MCGO01000007">
    <property type="protein sequence ID" value="ORY50311.1"/>
    <property type="molecule type" value="Genomic_DNA"/>
</dbReference>
<dbReference type="PANTHER" id="PTHR10762:SF1">
    <property type="entry name" value="2-(3-AMINO-3-CARBOXYPROPYL)HISTIDINE SYNTHASE SUBUNIT 1"/>
    <property type="match status" value="1"/>
</dbReference>
<dbReference type="Gene3D" id="3.40.50.11840">
    <property type="entry name" value="Diphthamide synthesis DPH1/DPH2 domain 1"/>
    <property type="match status" value="1"/>
</dbReference>
<dbReference type="PANTHER" id="PTHR10762">
    <property type="entry name" value="DIPHTHAMIDE BIOSYNTHESIS PROTEIN"/>
    <property type="match status" value="1"/>
</dbReference>
<evidence type="ECO:0000256" key="8">
    <source>
        <dbReference type="ARBA" id="ARBA00022723"/>
    </source>
</evidence>
<dbReference type="InterPro" id="IPR016435">
    <property type="entry name" value="DPH1/DPH2"/>
</dbReference>
<dbReference type="AlphaFoldDB" id="A0A1Y2CTF9"/>
<keyword evidence="17" id="KW-1185">Reference proteome</keyword>
<comment type="cofactor">
    <cofactor evidence="1">
        <name>[4Fe-4S] cluster</name>
        <dbReference type="ChEBI" id="CHEBI:49883"/>
    </cofactor>
</comment>
<name>A0A1Y2CTF9_9FUNG</name>
<dbReference type="FunFam" id="3.40.50.11840:FF:000001">
    <property type="entry name" value="2-(3-amino-3-carboxypropyl)histidine synthase subunit 1"/>
    <property type="match status" value="1"/>
</dbReference>
<keyword evidence="7" id="KW-0949">S-adenosyl-L-methionine</keyword>
<feature type="compositionally biased region" description="Low complexity" evidence="15">
    <location>
        <begin position="23"/>
        <end position="37"/>
    </location>
</feature>
<evidence type="ECO:0000256" key="15">
    <source>
        <dbReference type="SAM" id="MobiDB-lite"/>
    </source>
</evidence>
<dbReference type="InterPro" id="IPR042264">
    <property type="entry name" value="DPH1/DPH2_2"/>
</dbReference>
<evidence type="ECO:0000256" key="9">
    <source>
        <dbReference type="ARBA" id="ARBA00023004"/>
    </source>
</evidence>
<dbReference type="Gene3D" id="3.40.50.11860">
    <property type="entry name" value="Diphthamide synthesis DPH1/DPH2 domain 3"/>
    <property type="match status" value="1"/>
</dbReference>
<dbReference type="GO" id="GO:0046872">
    <property type="term" value="F:metal ion binding"/>
    <property type="evidence" value="ECO:0007669"/>
    <property type="project" value="UniProtKB-KW"/>
</dbReference>
<evidence type="ECO:0000256" key="3">
    <source>
        <dbReference type="ARBA" id="ARBA00010173"/>
    </source>
</evidence>
<comment type="catalytic activity">
    <reaction evidence="14">
        <text>L-histidyl-[translation elongation factor 2] + S-adenosyl-L-methionine = 2-[(3S)-amino-3-carboxypropyl]-L-histidyl-[translation elongation factor 2] + S-methyl-5'-thioadenosine + H(+)</text>
        <dbReference type="Rhea" id="RHEA:36783"/>
        <dbReference type="Rhea" id="RHEA-COMP:9748"/>
        <dbReference type="Rhea" id="RHEA-COMP:9749"/>
        <dbReference type="ChEBI" id="CHEBI:15378"/>
        <dbReference type="ChEBI" id="CHEBI:17509"/>
        <dbReference type="ChEBI" id="CHEBI:29979"/>
        <dbReference type="ChEBI" id="CHEBI:59789"/>
        <dbReference type="ChEBI" id="CHEBI:73995"/>
        <dbReference type="EC" id="2.5.1.108"/>
    </reaction>
</comment>
<evidence type="ECO:0000256" key="6">
    <source>
        <dbReference type="ARBA" id="ARBA00022679"/>
    </source>
</evidence>
<evidence type="ECO:0000313" key="17">
    <source>
        <dbReference type="Proteomes" id="UP000193642"/>
    </source>
</evidence>
<dbReference type="EC" id="2.5.1.108" evidence="4"/>
<dbReference type="Pfam" id="PF01866">
    <property type="entry name" value="Diphthamide_syn"/>
    <property type="match status" value="2"/>
</dbReference>
<dbReference type="InterPro" id="IPR035435">
    <property type="entry name" value="DPH1/DPH2_euk_archaea"/>
</dbReference>
<evidence type="ECO:0000256" key="5">
    <source>
        <dbReference type="ARBA" id="ARBA00021915"/>
    </source>
</evidence>
<dbReference type="InterPro" id="IPR042265">
    <property type="entry name" value="DPH1/DPH2_3"/>
</dbReference>
<dbReference type="FunFam" id="3.40.50.11850:FF:000001">
    <property type="entry name" value="2-(3-amino-3-carboxypropyl)histidine synthase subunit 1"/>
    <property type="match status" value="1"/>
</dbReference>
<sequence length="461" mass="50560">MSTESTPSKTDAARKRFVGAKRATQSAATESTSSAVVASTSAPSKPVQVANQVPDDILNDEALNEAIKLLPNNYNFEIHKTVWQIKSFGAKRVALQFPEGLLMYSLTICDIVERFVGVETVVMGDVTYGACCIDDFTAKALGCDFMVHYGHSCLVPVTVTTIKTLYVFVEIGIDTTHFVETVRKNFEPGTPLILVATIQFISALQAAKRQLESSYPITIPQSRPLSPGEILGCTSPNLNLTDTSTIVYLGDGRFHLESIMISNPSLPAYRYDPYPKLFTREYYNHPQMRKLRNNAIASVESFSSSSSTTAVTAPPSSTESPTQKPLIALVVGTLGRQGSPKVLSNLHALVPSHLNTVYVLLSELFPDKLAKIGRAGKKVDAWIQTSCPRLSIDWGHSYGVPLLSPYEAAVAFGKAEAKWRKASETETKEIYPMDFYSKASRGNWTPNYVEGALEKELAKER</sequence>
<evidence type="ECO:0000256" key="1">
    <source>
        <dbReference type="ARBA" id="ARBA00001966"/>
    </source>
</evidence>
<dbReference type="GO" id="GO:0017183">
    <property type="term" value="P:protein histidyl modification to diphthamide"/>
    <property type="evidence" value="ECO:0007669"/>
    <property type="project" value="UniProtKB-UniPathway"/>
</dbReference>
<dbReference type="InterPro" id="IPR042263">
    <property type="entry name" value="DPH1/DPH2_1"/>
</dbReference>
<accession>A0A1Y2CTF9</accession>
<comment type="pathway">
    <text evidence="2">Protein modification; peptidyl-diphthamide biosynthesis.</text>
</comment>
<evidence type="ECO:0000256" key="4">
    <source>
        <dbReference type="ARBA" id="ARBA00012221"/>
    </source>
</evidence>
<keyword evidence="8" id="KW-0479">Metal-binding</keyword>
<keyword evidence="9" id="KW-0408">Iron</keyword>
<comment type="similarity">
    <text evidence="3">Belongs to the DPH1/DPH2 family. DPH1 subfamily.</text>
</comment>
<dbReference type="Gene3D" id="3.40.50.11850">
    <property type="entry name" value="Diphthamide synthesis DPH1/DPH2 domain 2"/>
    <property type="match status" value="1"/>
</dbReference>
<evidence type="ECO:0000256" key="10">
    <source>
        <dbReference type="ARBA" id="ARBA00023014"/>
    </source>
</evidence>
<evidence type="ECO:0000256" key="7">
    <source>
        <dbReference type="ARBA" id="ARBA00022691"/>
    </source>
</evidence>
<feature type="region of interest" description="Disordered" evidence="15">
    <location>
        <begin position="1"/>
        <end position="37"/>
    </location>
</feature>
<evidence type="ECO:0000313" key="16">
    <source>
        <dbReference type="EMBL" id="ORY50311.1"/>
    </source>
</evidence>
<dbReference type="NCBIfam" id="TIGR00322">
    <property type="entry name" value="diphth2_R"/>
    <property type="match status" value="2"/>
</dbReference>
<reference evidence="16 17" key="1">
    <citation type="submission" date="2016-07" db="EMBL/GenBank/DDBJ databases">
        <title>Pervasive Adenine N6-methylation of Active Genes in Fungi.</title>
        <authorList>
            <consortium name="DOE Joint Genome Institute"/>
            <person name="Mondo S.J."/>
            <person name="Dannebaum R.O."/>
            <person name="Kuo R.C."/>
            <person name="Labutti K."/>
            <person name="Haridas S."/>
            <person name="Kuo A."/>
            <person name="Salamov A."/>
            <person name="Ahrendt S.R."/>
            <person name="Lipzen A."/>
            <person name="Sullivan W."/>
            <person name="Andreopoulos W.B."/>
            <person name="Clum A."/>
            <person name="Lindquist E."/>
            <person name="Daum C."/>
            <person name="Ramamoorthy G.K."/>
            <person name="Gryganskyi A."/>
            <person name="Culley D."/>
            <person name="Magnuson J.K."/>
            <person name="James T.Y."/>
            <person name="O'Malley M.A."/>
            <person name="Stajich J.E."/>
            <person name="Spatafora J.W."/>
            <person name="Visel A."/>
            <person name="Grigoriev I.V."/>
        </authorList>
    </citation>
    <scope>NUCLEOTIDE SEQUENCE [LARGE SCALE GENOMIC DNA]</scope>
    <source>
        <strain evidence="16 17">JEL800</strain>
    </source>
</reference>